<reference evidence="2 3" key="1">
    <citation type="journal article" date="2014" name="Nat. Commun.">
        <title>Klebsormidium flaccidum genome reveals primary factors for plant terrestrial adaptation.</title>
        <authorList>
            <person name="Hori K."/>
            <person name="Maruyama F."/>
            <person name="Fujisawa T."/>
            <person name="Togashi T."/>
            <person name="Yamamoto N."/>
            <person name="Seo M."/>
            <person name="Sato S."/>
            <person name="Yamada T."/>
            <person name="Mori H."/>
            <person name="Tajima N."/>
            <person name="Moriyama T."/>
            <person name="Ikeuchi M."/>
            <person name="Watanabe M."/>
            <person name="Wada H."/>
            <person name="Kobayashi K."/>
            <person name="Saito M."/>
            <person name="Masuda T."/>
            <person name="Sasaki-Sekimoto Y."/>
            <person name="Mashiguchi K."/>
            <person name="Awai K."/>
            <person name="Shimojima M."/>
            <person name="Masuda S."/>
            <person name="Iwai M."/>
            <person name="Nobusawa T."/>
            <person name="Narise T."/>
            <person name="Kondo S."/>
            <person name="Saito H."/>
            <person name="Sato R."/>
            <person name="Murakawa M."/>
            <person name="Ihara Y."/>
            <person name="Oshima-Yamada Y."/>
            <person name="Ohtaka K."/>
            <person name="Satoh M."/>
            <person name="Sonobe K."/>
            <person name="Ishii M."/>
            <person name="Ohtani R."/>
            <person name="Kanamori-Sato M."/>
            <person name="Honoki R."/>
            <person name="Miyazaki D."/>
            <person name="Mochizuki H."/>
            <person name="Umetsu J."/>
            <person name="Higashi K."/>
            <person name="Shibata D."/>
            <person name="Kamiya Y."/>
            <person name="Sato N."/>
            <person name="Nakamura Y."/>
            <person name="Tabata S."/>
            <person name="Ida S."/>
            <person name="Kurokawa K."/>
            <person name="Ohta H."/>
        </authorList>
    </citation>
    <scope>NUCLEOTIDE SEQUENCE [LARGE SCALE GENOMIC DNA]</scope>
    <source>
        <strain evidence="2 3">NIES-2285</strain>
    </source>
</reference>
<name>A0A0U9HJL1_KLENI</name>
<feature type="region of interest" description="Disordered" evidence="1">
    <location>
        <begin position="129"/>
        <end position="151"/>
    </location>
</feature>
<feature type="compositionally biased region" description="Polar residues" evidence="1">
    <location>
        <begin position="26"/>
        <end position="35"/>
    </location>
</feature>
<feature type="compositionally biased region" description="Basic and acidic residues" evidence="1">
    <location>
        <begin position="194"/>
        <end position="229"/>
    </location>
</feature>
<evidence type="ECO:0000313" key="3">
    <source>
        <dbReference type="Proteomes" id="UP000054558"/>
    </source>
</evidence>
<accession>A0A0U9HJL1</accession>
<evidence type="ECO:0000256" key="1">
    <source>
        <dbReference type="SAM" id="MobiDB-lite"/>
    </source>
</evidence>
<sequence length="277" mass="30984">MDVLLLTHAFSCSSTELEADLRMTENQEPQPTASTSEKETPSGFIGIAGISERKLGILRQDLEFYILQPLDPMDRRWMEKHEGTAGDDEPHRRIAVAVKNSDLTLQSIERLLIERATLEAELAACKQQLQERRSGEEPNGRRSVGETTAQHWKRRAEDLQLEVHALRSHAAAAESLRVRSEAAVEKLARDYAQDFRRNPGGEDDAAARKEQLPPLERRPSGSFSSERRNSMLGVDGLRTDEVLNKLEAVIDQLASSNMLLDKVTSHPQALTRPMKAG</sequence>
<feature type="compositionally biased region" description="Basic and acidic residues" evidence="1">
    <location>
        <begin position="129"/>
        <end position="144"/>
    </location>
</feature>
<evidence type="ECO:0000313" key="2">
    <source>
        <dbReference type="EMBL" id="GAQ82504.1"/>
    </source>
</evidence>
<dbReference type="Proteomes" id="UP000054558">
    <property type="component" value="Unassembled WGS sequence"/>
</dbReference>
<dbReference type="EMBL" id="DF237062">
    <property type="protein sequence ID" value="GAQ82504.1"/>
    <property type="molecule type" value="Genomic_DNA"/>
</dbReference>
<proteinExistence type="predicted"/>
<protein>
    <submittedName>
        <fullName evidence="2">Uncharacterized protein</fullName>
    </submittedName>
</protein>
<gene>
    <name evidence="2" type="ORF">KFL_001130220</name>
</gene>
<feature type="region of interest" description="Disordered" evidence="1">
    <location>
        <begin position="194"/>
        <end position="232"/>
    </location>
</feature>
<feature type="region of interest" description="Disordered" evidence="1">
    <location>
        <begin position="23"/>
        <end position="44"/>
    </location>
</feature>
<organism evidence="2 3">
    <name type="scientific">Klebsormidium nitens</name>
    <name type="common">Green alga</name>
    <name type="synonym">Ulothrix nitens</name>
    <dbReference type="NCBI Taxonomy" id="105231"/>
    <lineage>
        <taxon>Eukaryota</taxon>
        <taxon>Viridiplantae</taxon>
        <taxon>Streptophyta</taxon>
        <taxon>Klebsormidiophyceae</taxon>
        <taxon>Klebsormidiales</taxon>
        <taxon>Klebsormidiaceae</taxon>
        <taxon>Klebsormidium</taxon>
    </lineage>
</organism>
<keyword evidence="3" id="KW-1185">Reference proteome</keyword>
<dbReference type="AlphaFoldDB" id="A0A0U9HJL1"/>